<evidence type="ECO:0000313" key="4">
    <source>
        <dbReference type="Proteomes" id="UP001501207"/>
    </source>
</evidence>
<comment type="caution">
    <text evidence="3">The sequence shown here is derived from an EMBL/GenBank/DDBJ whole genome shotgun (WGS) entry which is preliminary data.</text>
</comment>
<dbReference type="Gene3D" id="1.25.40.10">
    <property type="entry name" value="Tetratricopeptide repeat domain"/>
    <property type="match status" value="1"/>
</dbReference>
<keyword evidence="2" id="KW-1133">Transmembrane helix</keyword>
<dbReference type="InterPro" id="IPR019734">
    <property type="entry name" value="TPR_rpt"/>
</dbReference>
<keyword evidence="2" id="KW-0472">Membrane</keyword>
<dbReference type="InterPro" id="IPR011990">
    <property type="entry name" value="TPR-like_helical_dom_sf"/>
</dbReference>
<evidence type="ECO:0008006" key="5">
    <source>
        <dbReference type="Google" id="ProtNLM"/>
    </source>
</evidence>
<evidence type="ECO:0000313" key="3">
    <source>
        <dbReference type="EMBL" id="GAA4310758.1"/>
    </source>
</evidence>
<evidence type="ECO:0000256" key="2">
    <source>
        <dbReference type="SAM" id="Phobius"/>
    </source>
</evidence>
<reference evidence="4" key="1">
    <citation type="journal article" date="2019" name="Int. J. Syst. Evol. Microbiol.">
        <title>The Global Catalogue of Microorganisms (GCM) 10K type strain sequencing project: providing services to taxonomists for standard genome sequencing and annotation.</title>
        <authorList>
            <consortium name="The Broad Institute Genomics Platform"/>
            <consortium name="The Broad Institute Genome Sequencing Center for Infectious Disease"/>
            <person name="Wu L."/>
            <person name="Ma J."/>
        </authorList>
    </citation>
    <scope>NUCLEOTIDE SEQUENCE [LARGE SCALE GENOMIC DNA]</scope>
    <source>
        <strain evidence="4">JCM 17664</strain>
    </source>
</reference>
<dbReference type="Pfam" id="PF13181">
    <property type="entry name" value="TPR_8"/>
    <property type="match status" value="2"/>
</dbReference>
<accession>A0ABP8FTR0</accession>
<feature type="transmembrane region" description="Helical" evidence="2">
    <location>
        <begin position="7"/>
        <end position="26"/>
    </location>
</feature>
<dbReference type="SUPFAM" id="SSF81901">
    <property type="entry name" value="HCP-like"/>
    <property type="match status" value="1"/>
</dbReference>
<feature type="transmembrane region" description="Helical" evidence="2">
    <location>
        <begin position="32"/>
        <end position="55"/>
    </location>
</feature>
<gene>
    <name evidence="3" type="ORF">GCM10023143_19440</name>
</gene>
<dbReference type="RefSeq" id="WP_344978675.1">
    <property type="nucleotide sequence ID" value="NZ_BAABFN010000004.1"/>
</dbReference>
<evidence type="ECO:0000256" key="1">
    <source>
        <dbReference type="PROSITE-ProRule" id="PRU00339"/>
    </source>
</evidence>
<keyword evidence="1" id="KW-0802">TPR repeat</keyword>
<name>A0ABP8FTR0_9BACT</name>
<sequence length="222" mass="25135">MIRRLFLLYRLPLGILLLLAGILVTYTTGILISWILFLLALICIFTHFFLGPLGLAQTSLEQGDMEGAEAVLKKVQFPGLLYKPIRATYYFLKSIIATTRQDLENAEAYMKKSISIGVPMKEVQAQAYFQLGSISFQRSNVKQADEYLKKAVNIGLPDNESRAAAYLQLASIAMTRRDFRNVRLYHKKCKEQKPTTPEVVQQLKELDRYIPRMPGTGGGRGR</sequence>
<proteinExistence type="predicted"/>
<dbReference type="EMBL" id="BAABFN010000004">
    <property type="protein sequence ID" value="GAA4310758.1"/>
    <property type="molecule type" value="Genomic_DNA"/>
</dbReference>
<dbReference type="PROSITE" id="PS50005">
    <property type="entry name" value="TPR"/>
    <property type="match status" value="1"/>
</dbReference>
<feature type="repeat" description="TPR" evidence="1">
    <location>
        <begin position="125"/>
        <end position="158"/>
    </location>
</feature>
<protein>
    <recommendedName>
        <fullName evidence="5">Tetratricopeptide repeat protein</fullName>
    </recommendedName>
</protein>
<organism evidence="3 4">
    <name type="scientific">Compostibacter hankyongensis</name>
    <dbReference type="NCBI Taxonomy" id="1007089"/>
    <lineage>
        <taxon>Bacteria</taxon>
        <taxon>Pseudomonadati</taxon>
        <taxon>Bacteroidota</taxon>
        <taxon>Chitinophagia</taxon>
        <taxon>Chitinophagales</taxon>
        <taxon>Chitinophagaceae</taxon>
        <taxon>Compostibacter</taxon>
    </lineage>
</organism>
<dbReference type="Proteomes" id="UP001501207">
    <property type="component" value="Unassembled WGS sequence"/>
</dbReference>
<keyword evidence="2" id="KW-0812">Transmembrane</keyword>
<keyword evidence="4" id="KW-1185">Reference proteome</keyword>